<proteinExistence type="predicted"/>
<sequence>MVKAKSKPVEDIEEVQDLGKPDFAQLLDDDEPTLIDAATRDDEKDVENDDDIAGMAAGELVGIGIMLLTDYLAERRGDHWTVSTKELKKLAKAVDGSIPETELSPAWALAAVGIGVFAPRVVADIHINKQKVIESEVETKAS</sequence>
<accession>A0AB73BH22</accession>
<protein>
    <submittedName>
        <fullName evidence="1">Uncharacterized protein</fullName>
    </submittedName>
</protein>
<gene>
    <name evidence="1" type="ORF">EU508_09190</name>
</gene>
<evidence type="ECO:0000313" key="1">
    <source>
        <dbReference type="EMBL" id="KAA1160620.1"/>
    </source>
</evidence>
<dbReference type="Proteomes" id="UP000324162">
    <property type="component" value="Unassembled WGS sequence"/>
</dbReference>
<dbReference type="AlphaFoldDB" id="A0AB73BH22"/>
<comment type="caution">
    <text evidence="1">The sequence shown here is derived from an EMBL/GenBank/DDBJ whole genome shotgun (WGS) entry which is preliminary data.</text>
</comment>
<dbReference type="RefSeq" id="WP_149614172.1">
    <property type="nucleotide sequence ID" value="NZ_SEUK01000048.1"/>
</dbReference>
<dbReference type="EMBL" id="SEUK01000048">
    <property type="protein sequence ID" value="KAA1160620.1"/>
    <property type="molecule type" value="Genomic_DNA"/>
</dbReference>
<name>A0AB73BH22_9GAMM</name>
<reference evidence="1 2" key="1">
    <citation type="submission" date="2019-01" db="EMBL/GenBank/DDBJ databases">
        <title>Genome sequences of marine Pseudoalteromonas species.</title>
        <authorList>
            <person name="Boraston A.B."/>
            <person name="Hehemann J.-H."/>
            <person name="Vickers C.J."/>
            <person name="Salama-Alber O."/>
            <person name="Abe K."/>
            <person name="Hettle A.J."/>
        </authorList>
    </citation>
    <scope>NUCLEOTIDE SEQUENCE [LARGE SCALE GENOMIC DNA]</scope>
    <source>
        <strain evidence="1 2">PS42</strain>
    </source>
</reference>
<evidence type="ECO:0000313" key="2">
    <source>
        <dbReference type="Proteomes" id="UP000324162"/>
    </source>
</evidence>
<organism evidence="1 2">
    <name type="scientific">Pseudoalteromonas fuliginea</name>
    <dbReference type="NCBI Taxonomy" id="1872678"/>
    <lineage>
        <taxon>Bacteria</taxon>
        <taxon>Pseudomonadati</taxon>
        <taxon>Pseudomonadota</taxon>
        <taxon>Gammaproteobacteria</taxon>
        <taxon>Alteromonadales</taxon>
        <taxon>Pseudoalteromonadaceae</taxon>
        <taxon>Pseudoalteromonas</taxon>
    </lineage>
</organism>